<sequence>MRANKSLDHVDTMIFGSSNVLLTNTLNNMIPPLSRSVATARLV</sequence>
<organism evidence="1 2">
    <name type="scientific">Mycena chlorophos</name>
    <name type="common">Agaric fungus</name>
    <name type="synonym">Agaricus chlorophos</name>
    <dbReference type="NCBI Taxonomy" id="658473"/>
    <lineage>
        <taxon>Eukaryota</taxon>
        <taxon>Fungi</taxon>
        <taxon>Dikarya</taxon>
        <taxon>Basidiomycota</taxon>
        <taxon>Agaricomycotina</taxon>
        <taxon>Agaricomycetes</taxon>
        <taxon>Agaricomycetidae</taxon>
        <taxon>Agaricales</taxon>
        <taxon>Marasmiineae</taxon>
        <taxon>Mycenaceae</taxon>
        <taxon>Mycena</taxon>
    </lineage>
</organism>
<accession>A0ABQ0L3S6</accession>
<protein>
    <submittedName>
        <fullName evidence="1">Uncharacterized protein</fullName>
    </submittedName>
</protein>
<gene>
    <name evidence="1" type="ORF">MCHLO_03111</name>
</gene>
<feature type="non-terminal residue" evidence="1">
    <location>
        <position position="43"/>
    </location>
</feature>
<dbReference type="Proteomes" id="UP000815677">
    <property type="component" value="Unassembled WGS sequence"/>
</dbReference>
<dbReference type="EMBL" id="DF841484">
    <property type="protein sequence ID" value="GAT45540.1"/>
    <property type="molecule type" value="Genomic_DNA"/>
</dbReference>
<evidence type="ECO:0000313" key="2">
    <source>
        <dbReference type="Proteomes" id="UP000815677"/>
    </source>
</evidence>
<reference evidence="1" key="1">
    <citation type="submission" date="2014-09" db="EMBL/GenBank/DDBJ databases">
        <title>Genome sequence of the luminous mushroom Mycena chlorophos for searching fungal bioluminescence genes.</title>
        <authorList>
            <person name="Tanaka Y."/>
            <person name="Kasuga D."/>
            <person name="Oba Y."/>
            <person name="Hase S."/>
            <person name="Sato K."/>
            <person name="Oba Y."/>
            <person name="Sakakibara Y."/>
        </authorList>
    </citation>
    <scope>NUCLEOTIDE SEQUENCE</scope>
</reference>
<name>A0ABQ0L3S6_MYCCL</name>
<proteinExistence type="predicted"/>
<evidence type="ECO:0000313" key="1">
    <source>
        <dbReference type="EMBL" id="GAT45540.1"/>
    </source>
</evidence>
<keyword evidence="2" id="KW-1185">Reference proteome</keyword>